<evidence type="ECO:0000313" key="1">
    <source>
        <dbReference type="EMBL" id="KYO35061.1"/>
    </source>
</evidence>
<name>A0A151NE09_ALLMI</name>
<organism evidence="1 2">
    <name type="scientific">Alligator mississippiensis</name>
    <name type="common">American alligator</name>
    <dbReference type="NCBI Taxonomy" id="8496"/>
    <lineage>
        <taxon>Eukaryota</taxon>
        <taxon>Metazoa</taxon>
        <taxon>Chordata</taxon>
        <taxon>Craniata</taxon>
        <taxon>Vertebrata</taxon>
        <taxon>Euteleostomi</taxon>
        <taxon>Archelosauria</taxon>
        <taxon>Archosauria</taxon>
        <taxon>Crocodylia</taxon>
        <taxon>Alligatoridae</taxon>
        <taxon>Alligatorinae</taxon>
        <taxon>Alligator</taxon>
    </lineage>
</organism>
<comment type="caution">
    <text evidence="1">The sequence shown here is derived from an EMBL/GenBank/DDBJ whole genome shotgun (WGS) entry which is preliminary data.</text>
</comment>
<sequence>MDSYPSWKDWTWWGPSRKKMLRLPGRHRNINIMRMPISRNIRPAAACGEEAAVGRWDGGSGSPVSLVGALWMHQLHWRRTQDKILLLDWMVTALEEWLADTWAWQVEDMWQVEDLAYEELVDGVFRAWFVDLVKWHVEDLEWQALLVARAVEVMEEDRQVLDTILDLADAFRLPAAMPPTAALPGPC</sequence>
<gene>
    <name evidence="1" type="ORF">Y1Q_0000963</name>
</gene>
<accession>A0A151NE09</accession>
<protein>
    <submittedName>
        <fullName evidence="1">Uncharacterized protein</fullName>
    </submittedName>
</protein>
<dbReference type="AlphaFoldDB" id="A0A151NE09"/>
<dbReference type="EMBL" id="AKHW03003207">
    <property type="protein sequence ID" value="KYO35061.1"/>
    <property type="molecule type" value="Genomic_DNA"/>
</dbReference>
<evidence type="ECO:0000313" key="2">
    <source>
        <dbReference type="Proteomes" id="UP000050525"/>
    </source>
</evidence>
<keyword evidence="2" id="KW-1185">Reference proteome</keyword>
<reference evidence="1 2" key="1">
    <citation type="journal article" date="2012" name="Genome Biol.">
        <title>Sequencing three crocodilian genomes to illuminate the evolution of archosaurs and amniotes.</title>
        <authorList>
            <person name="St John J.A."/>
            <person name="Braun E.L."/>
            <person name="Isberg S.R."/>
            <person name="Miles L.G."/>
            <person name="Chong A.Y."/>
            <person name="Gongora J."/>
            <person name="Dalzell P."/>
            <person name="Moran C."/>
            <person name="Bed'hom B."/>
            <person name="Abzhanov A."/>
            <person name="Burgess S.C."/>
            <person name="Cooksey A.M."/>
            <person name="Castoe T.A."/>
            <person name="Crawford N.G."/>
            <person name="Densmore L.D."/>
            <person name="Drew J.C."/>
            <person name="Edwards S.V."/>
            <person name="Faircloth B.C."/>
            <person name="Fujita M.K."/>
            <person name="Greenwold M.J."/>
            <person name="Hoffmann F.G."/>
            <person name="Howard J.M."/>
            <person name="Iguchi T."/>
            <person name="Janes D.E."/>
            <person name="Khan S.Y."/>
            <person name="Kohno S."/>
            <person name="de Koning A.J."/>
            <person name="Lance S.L."/>
            <person name="McCarthy F.M."/>
            <person name="McCormack J.E."/>
            <person name="Merchant M.E."/>
            <person name="Peterson D.G."/>
            <person name="Pollock D.D."/>
            <person name="Pourmand N."/>
            <person name="Raney B.J."/>
            <person name="Roessler K.A."/>
            <person name="Sanford J.R."/>
            <person name="Sawyer R.H."/>
            <person name="Schmidt C.J."/>
            <person name="Triplett E.W."/>
            <person name="Tuberville T.D."/>
            <person name="Venegas-Anaya M."/>
            <person name="Howard J.T."/>
            <person name="Jarvis E.D."/>
            <person name="Guillette L.J.Jr."/>
            <person name="Glenn T.C."/>
            <person name="Green R.E."/>
            <person name="Ray D.A."/>
        </authorList>
    </citation>
    <scope>NUCLEOTIDE SEQUENCE [LARGE SCALE GENOMIC DNA]</scope>
    <source>
        <strain evidence="1">KSC_2009_1</strain>
    </source>
</reference>
<proteinExistence type="predicted"/>
<dbReference type="Proteomes" id="UP000050525">
    <property type="component" value="Unassembled WGS sequence"/>
</dbReference>